<evidence type="ECO:0000313" key="2">
    <source>
        <dbReference type="Proteomes" id="UP001062846"/>
    </source>
</evidence>
<evidence type="ECO:0000313" key="1">
    <source>
        <dbReference type="EMBL" id="KAI8573584.1"/>
    </source>
</evidence>
<gene>
    <name evidence="1" type="ORF">RHMOL_Rhmol01G0288700</name>
</gene>
<accession>A0ACC0Q896</accession>
<reference evidence="1" key="1">
    <citation type="submission" date="2022-02" db="EMBL/GenBank/DDBJ databases">
        <title>Plant Genome Project.</title>
        <authorList>
            <person name="Zhang R.-G."/>
        </authorList>
    </citation>
    <scope>NUCLEOTIDE SEQUENCE</scope>
    <source>
        <strain evidence="1">AT1</strain>
    </source>
</reference>
<organism evidence="1 2">
    <name type="scientific">Rhododendron molle</name>
    <name type="common">Chinese azalea</name>
    <name type="synonym">Azalea mollis</name>
    <dbReference type="NCBI Taxonomy" id="49168"/>
    <lineage>
        <taxon>Eukaryota</taxon>
        <taxon>Viridiplantae</taxon>
        <taxon>Streptophyta</taxon>
        <taxon>Embryophyta</taxon>
        <taxon>Tracheophyta</taxon>
        <taxon>Spermatophyta</taxon>
        <taxon>Magnoliopsida</taxon>
        <taxon>eudicotyledons</taxon>
        <taxon>Gunneridae</taxon>
        <taxon>Pentapetalae</taxon>
        <taxon>asterids</taxon>
        <taxon>Ericales</taxon>
        <taxon>Ericaceae</taxon>
        <taxon>Ericoideae</taxon>
        <taxon>Rhodoreae</taxon>
        <taxon>Rhododendron</taxon>
    </lineage>
</organism>
<dbReference type="Proteomes" id="UP001062846">
    <property type="component" value="Chromosome 1"/>
</dbReference>
<proteinExistence type="predicted"/>
<name>A0ACC0Q896_RHOML</name>
<sequence>MISFLFRNSSSYSDKPALIDADSGQTLTFSQFKSTVAKLSHAFLHQLGIKKNDVVLIYSPNSIQFPICFFAIIAIGAIATTINPAYTVSEIAKQVNDCKPKVIVTVPELWDKVKGFRLNYVMIGNEKNSNLIGISSSSKVTWLIDLVKDSGSVSDLLPVAEIKSSDIAALLYSSGTTGLSKGVALTHRNFVASALMVTADQELAGEMNLLFLCVLPMFHVFGLAVIMYARLQRGDGIVSMAKFDLEMFLRTVEKYRVTHLWVVPPIVLALAKNSMVRKYDVSSVRQIACGAAPLGKDSMAECAKNFSHAVVIQGYGMTETCGIVSIENPRLGTQYSGSAGLLVPGVESQIVGVGTLKPLPPKQLGEIWVRGPNMMQGYFNNAEATKFTIDEQGWIHTGDLGYFDEEGQLFIIDRLKELIKCNGFQIAPAELEGLLLSHPEILDAVVFPLPNAKAGEVPVANVIRSPTSSLTEEDVHKFIADQVAPFKRLRRVKFVDSVPKNAAGKILRRVLIEEVRSENYNEPKWRILVMGEMAFTDHFALLCPNLRPKPLNGLIPVLALPYHLALLCSYPKTQTSQWSHSSSGTPPLTYPDKPALIDADTGHTLTFSQFKSTVAKLSHAFLHRLGIKKNDVVLIFSPNSIQFPICFFAIIAIGAIATTVNPAYTVSEIAKQVNDCKPKVTWLIDLVEDSGSVSDLLPVAEIKSSDTAALLYSSGTTGLSKGVVLTHRNFVASALMVTDQELAGEMNLLFLCVLPMFHVFGLAVIMYARLQRGDGIVSMAKFDLEMFLRAVEKYRVTHLWVVPPIVLALAKNSVLRKYDVSSVRQITSAAAPLGKDSMEECAKNFPHAVVIQGLGMTKSCGIVSIENPRFGARHSGSVGVVGLLVSEVESQIVDVDTLKPLPLKQLGEIWVRGVNMMQGYFNNPEATKLTIDEQGWIHTGDLGYFDEEEQLFIIDRLKELIKCNGFQIAPAELEGLLVSHREILDVVVFPLPNAKAGEVPVANIIRSPTGSLTEEDLQKFIADQPFQNQEQQQNPNQMEISGYGRDGIYRSLRPPLLLPKDPNLSMVSFLFRNSSSYPEKPALIDADSGHTLTFSQFKSTVAKLSHAFLHQLGIKKNDVVLILAPNSIQFPISFFAVVAVGAIASTVNPLYTEREISKQVMDCKPKVIITVPALWDKVKGFGLDYVIMGSEKNSDLIGMSSDSKVTWLIDLLNNSGSVSDSFPVAAIKSSDTAALLYSSGTTGLSKGVVLTHRNFVAAALMITADQELAGEMHNLFLCVLPMFHVFGLAVIMYAELQRGDGIVSMAKFDLEMVLRAVEKYRVTHLWIVPPIVLALAKNSVVKKYDLSSLRQIGSGAAPLGKDLMAECAKNFPQAVVLQGFGMTETCGIVSVENPRLGPRHSGSAGLLVPGVESQIVGVDTLKPLPPKQLGEIWVRGANMMKGYYNNPQATRATIDKQGWVRTGDLGYFDEQGQLFVVDRIKELIKYKGFQIAPAELEGLLVSHPEILDAVVIPFPDVEAGEVPVAYVVRSPTSSLTEEDVQKFIAEQVAPFKRLRRVTFINSVPKTASGKILRRELIQKVRSKI</sequence>
<comment type="caution">
    <text evidence="1">The sequence shown here is derived from an EMBL/GenBank/DDBJ whole genome shotgun (WGS) entry which is preliminary data.</text>
</comment>
<keyword evidence="2" id="KW-1185">Reference proteome</keyword>
<protein>
    <submittedName>
        <fullName evidence="1">Uncharacterized protein</fullName>
    </submittedName>
</protein>
<dbReference type="EMBL" id="CM046388">
    <property type="protein sequence ID" value="KAI8573584.1"/>
    <property type="molecule type" value="Genomic_DNA"/>
</dbReference>